<feature type="region of interest" description="Disordered" evidence="1">
    <location>
        <begin position="99"/>
        <end position="126"/>
    </location>
</feature>
<gene>
    <name evidence="2" type="ORF">HEP81_00316</name>
</gene>
<dbReference type="KEGG" id="sgf:HEP81_00316"/>
<dbReference type="AlphaFoldDB" id="A0A7H1PRH3"/>
<reference evidence="2 3" key="1">
    <citation type="submission" date="2020-04" db="EMBL/GenBank/DDBJ databases">
        <title>Characterization and engineering of Streptomyces griseofuscus DSM40191 as a potential heterologous host for expression of BGCs.</title>
        <authorList>
            <person name="Gren T."/>
            <person name="Whitford C.M."/>
            <person name="Mohite O.S."/>
            <person name="Joergensen T.S."/>
            <person name="Nielsen J.B."/>
            <person name="Lee S.Y."/>
            <person name="Weber T."/>
        </authorList>
    </citation>
    <scope>NUCLEOTIDE SEQUENCE [LARGE SCALE GENOMIC DNA]</scope>
    <source>
        <strain evidence="2 3">DSM 40191</strain>
    </source>
</reference>
<dbReference type="Proteomes" id="UP000516422">
    <property type="component" value="Chromosome"/>
</dbReference>
<organism evidence="2 3">
    <name type="scientific">Streptomyces griseofuscus</name>
    <dbReference type="NCBI Taxonomy" id="146922"/>
    <lineage>
        <taxon>Bacteria</taxon>
        <taxon>Bacillati</taxon>
        <taxon>Actinomycetota</taxon>
        <taxon>Actinomycetes</taxon>
        <taxon>Kitasatosporales</taxon>
        <taxon>Streptomycetaceae</taxon>
        <taxon>Streptomyces</taxon>
    </lineage>
</organism>
<feature type="compositionally biased region" description="Polar residues" evidence="1">
    <location>
        <begin position="101"/>
        <end position="110"/>
    </location>
</feature>
<name>A0A7H1PRH3_9ACTN</name>
<feature type="region of interest" description="Disordered" evidence="1">
    <location>
        <begin position="191"/>
        <end position="281"/>
    </location>
</feature>
<evidence type="ECO:0000256" key="1">
    <source>
        <dbReference type="SAM" id="MobiDB-lite"/>
    </source>
</evidence>
<evidence type="ECO:0000313" key="2">
    <source>
        <dbReference type="EMBL" id="QNT90653.1"/>
    </source>
</evidence>
<feature type="compositionally biased region" description="Basic residues" evidence="1">
    <location>
        <begin position="254"/>
        <end position="267"/>
    </location>
</feature>
<proteinExistence type="predicted"/>
<dbReference type="EMBL" id="CP051006">
    <property type="protein sequence ID" value="QNT90653.1"/>
    <property type="molecule type" value="Genomic_DNA"/>
</dbReference>
<protein>
    <submittedName>
        <fullName evidence="2">Uncharacterized protein</fullName>
    </submittedName>
</protein>
<sequence length="281" mass="30164">MTRLSARTATVCSDSSTPGGIATTFLALRSTMAYVSSPGPPKWPGRYRVSRPCRRHGATRCGCACCTRRCAASTPTGSRCCGTWAPTCARYGPRTRRTGNCPASTPSSTRGRGFRPLVVGAPGQRTTYPPSVLRRSMLCRMSSVMTGVRPPCLPLRSAVSSPPAWTHRCSPVLSPSLRRTRTAPWEADVGVEAGQGPGEHLSGPRFATPLGGGDQRLGTSHIAGAGLAGPARPSAVGPAGERKRRPATFDRTTRSVRRSPMPRHRRRPAAEPTRGRRRRRR</sequence>
<accession>A0A7H1PRH3</accession>
<evidence type="ECO:0000313" key="3">
    <source>
        <dbReference type="Proteomes" id="UP000516422"/>
    </source>
</evidence>